<protein>
    <submittedName>
        <fullName evidence="3">3-hydroxyisobutyrate dehydrogenase</fullName>
    </submittedName>
</protein>
<evidence type="ECO:0000256" key="1">
    <source>
        <dbReference type="ARBA" id="ARBA00023002"/>
    </source>
</evidence>
<dbReference type="Gene3D" id="3.40.50.720">
    <property type="entry name" value="NAD(P)-binding Rossmann-like Domain"/>
    <property type="match status" value="1"/>
</dbReference>
<organism evidence="3 4">
    <name type="scientific">Glycomyces algeriensis</name>
    <dbReference type="NCBI Taxonomy" id="256037"/>
    <lineage>
        <taxon>Bacteria</taxon>
        <taxon>Bacillati</taxon>
        <taxon>Actinomycetota</taxon>
        <taxon>Actinomycetes</taxon>
        <taxon>Glycomycetales</taxon>
        <taxon>Glycomycetaceae</taxon>
        <taxon>Glycomyces</taxon>
    </lineage>
</organism>
<evidence type="ECO:0000259" key="2">
    <source>
        <dbReference type="Pfam" id="PF03807"/>
    </source>
</evidence>
<evidence type="ECO:0000313" key="3">
    <source>
        <dbReference type="EMBL" id="GLI44090.1"/>
    </source>
</evidence>
<dbReference type="InterPro" id="IPR036291">
    <property type="entry name" value="NAD(P)-bd_dom_sf"/>
</dbReference>
<dbReference type="AlphaFoldDB" id="A0A9W6GA11"/>
<dbReference type="PANTHER" id="PTHR14239">
    <property type="entry name" value="DUDULIN-RELATED"/>
    <property type="match status" value="1"/>
</dbReference>
<keyword evidence="1" id="KW-0560">Oxidoreductase</keyword>
<dbReference type="Pfam" id="PF03807">
    <property type="entry name" value="F420_oxidored"/>
    <property type="match status" value="1"/>
</dbReference>
<proteinExistence type="predicted"/>
<gene>
    <name evidence="3" type="ORF">GALLR39Z86_39400</name>
</gene>
<dbReference type="InterPro" id="IPR028939">
    <property type="entry name" value="P5C_Rdtase_cat_N"/>
</dbReference>
<dbReference type="GO" id="GO:0016491">
    <property type="term" value="F:oxidoreductase activity"/>
    <property type="evidence" value="ECO:0007669"/>
    <property type="project" value="UniProtKB-KW"/>
</dbReference>
<comment type="caution">
    <text evidence="3">The sequence shown here is derived from an EMBL/GenBank/DDBJ whole genome shotgun (WGS) entry which is preliminary data.</text>
</comment>
<keyword evidence="4" id="KW-1185">Reference proteome</keyword>
<feature type="domain" description="Pyrroline-5-carboxylate reductase catalytic N-terminal" evidence="2">
    <location>
        <begin position="2"/>
        <end position="92"/>
    </location>
</feature>
<dbReference type="Proteomes" id="UP001144313">
    <property type="component" value="Unassembled WGS sequence"/>
</dbReference>
<dbReference type="RefSeq" id="WP_270114788.1">
    <property type="nucleotide sequence ID" value="NZ_BAAAOL010000007.1"/>
</dbReference>
<dbReference type="SUPFAM" id="SSF51735">
    <property type="entry name" value="NAD(P)-binding Rossmann-fold domains"/>
    <property type="match status" value="1"/>
</dbReference>
<dbReference type="InterPro" id="IPR051267">
    <property type="entry name" value="STEAP_metalloreductase"/>
</dbReference>
<name>A0A9W6GA11_9ACTN</name>
<reference evidence="3" key="1">
    <citation type="submission" date="2022-12" db="EMBL/GenBank/DDBJ databases">
        <title>Reference genome sequencing for broad-spectrum identification of bacterial and archaeal isolates by mass spectrometry.</title>
        <authorList>
            <person name="Sekiguchi Y."/>
            <person name="Tourlousse D.M."/>
        </authorList>
    </citation>
    <scope>NUCLEOTIDE SEQUENCE</scope>
    <source>
        <strain evidence="3">LLR39Z86</strain>
    </source>
</reference>
<accession>A0A9W6GA11</accession>
<dbReference type="EMBL" id="BSDT01000001">
    <property type="protein sequence ID" value="GLI44090.1"/>
    <property type="molecule type" value="Genomic_DNA"/>
</dbReference>
<evidence type="ECO:0000313" key="4">
    <source>
        <dbReference type="Proteomes" id="UP001144313"/>
    </source>
</evidence>
<sequence length="244" mass="25579">MRISVIGTGAIGGTLARGLAAAGHDVLAANSRGPAAVPAEVLDTGAQAASLADAVRNRDAVIVSVPFHRVPDLRDLFAGVADETVVIDTANYYPHLNGHIEAVEHGQVESQWVAEQLGRPVAKAWNAVLAGTLQAKALKPGTPGRIAVPVAADSDRARRTAMQLVDDSGFDSVDAGAIVDSWRQQPGTPAYCTELTTETLTSALAAADRSEAPRTRDRLIEHFSALTSMPSLEAVVETNRSAHH</sequence>